<dbReference type="EMBL" id="JANRMS010002606">
    <property type="protein sequence ID" value="KAJ3521734.1"/>
    <property type="molecule type" value="Genomic_DNA"/>
</dbReference>
<reference evidence="1" key="1">
    <citation type="submission" date="2022-08" db="EMBL/GenBank/DDBJ databases">
        <title>Genome Sequence of Fusarium decemcellulare.</title>
        <authorList>
            <person name="Buettner E."/>
        </authorList>
    </citation>
    <scope>NUCLEOTIDE SEQUENCE</scope>
    <source>
        <strain evidence="1">Babe19</strain>
    </source>
</reference>
<sequence>MPSATHKNPPSKRAPLCRTHFENYARKHVEADFKQKKVKGREEEEYYPPTPMNGAPIRVQPRRAAKDKYFQARDILQKRRAEEELLYAPEKRKRMEEQDTEWADTWAKFEGSLERQIRRAVRRAEKTEIHDCPFGPLPLICDLCITEIARLDAALVANGPSLDRQPREGYTEVGTIGEAAEVIPFTEQSCTKDTEVGGTTEAVHSSAVTSHKIMAFHALLLVHLESSGPAPDREAPRYLDPISYHTSPFSGGPSRAAQVAA</sequence>
<accession>A0ACC1RKX4</accession>
<dbReference type="Proteomes" id="UP001148629">
    <property type="component" value="Unassembled WGS sequence"/>
</dbReference>
<comment type="caution">
    <text evidence="1">The sequence shown here is derived from an EMBL/GenBank/DDBJ whole genome shotgun (WGS) entry which is preliminary data.</text>
</comment>
<evidence type="ECO:0000313" key="2">
    <source>
        <dbReference type="Proteomes" id="UP001148629"/>
    </source>
</evidence>
<gene>
    <name evidence="1" type="ORF">NM208_g13159</name>
</gene>
<name>A0ACC1RKX4_9HYPO</name>
<protein>
    <submittedName>
        <fullName evidence="1">Uncharacterized protein</fullName>
    </submittedName>
</protein>
<evidence type="ECO:0000313" key="1">
    <source>
        <dbReference type="EMBL" id="KAJ3521734.1"/>
    </source>
</evidence>
<proteinExistence type="predicted"/>
<organism evidence="1 2">
    <name type="scientific">Fusarium decemcellulare</name>
    <dbReference type="NCBI Taxonomy" id="57161"/>
    <lineage>
        <taxon>Eukaryota</taxon>
        <taxon>Fungi</taxon>
        <taxon>Dikarya</taxon>
        <taxon>Ascomycota</taxon>
        <taxon>Pezizomycotina</taxon>
        <taxon>Sordariomycetes</taxon>
        <taxon>Hypocreomycetidae</taxon>
        <taxon>Hypocreales</taxon>
        <taxon>Nectriaceae</taxon>
        <taxon>Fusarium</taxon>
        <taxon>Fusarium decemcellulare species complex</taxon>
    </lineage>
</organism>
<keyword evidence="2" id="KW-1185">Reference proteome</keyword>